<dbReference type="CDD" id="cd03134">
    <property type="entry name" value="GATase1_PfpI_like"/>
    <property type="match status" value="1"/>
</dbReference>
<dbReference type="MEROPS" id="C56.001"/>
<evidence type="ECO:0000256" key="1">
    <source>
        <dbReference type="ARBA" id="ARBA00008542"/>
    </source>
</evidence>
<proteinExistence type="inferred from homology"/>
<dbReference type="SUPFAM" id="SSF52317">
    <property type="entry name" value="Class I glutamine amidotransferase-like"/>
    <property type="match status" value="1"/>
</dbReference>
<keyword evidence="3" id="KW-0645">Protease</keyword>
<evidence type="ECO:0000259" key="2">
    <source>
        <dbReference type="Pfam" id="PF01965"/>
    </source>
</evidence>
<gene>
    <name evidence="3" type="ORF">HMPREF9709_00362</name>
</gene>
<comment type="caution">
    <text evidence="3">The sequence shown here is derived from an EMBL/GenBank/DDBJ whole genome shotgun (WGS) entry which is preliminary data.</text>
</comment>
<protein>
    <submittedName>
        <fullName evidence="3">PfpI family intracellular protease</fullName>
    </submittedName>
</protein>
<dbReference type="Proteomes" id="UP000004191">
    <property type="component" value="Unassembled WGS sequence"/>
</dbReference>
<dbReference type="NCBIfam" id="TIGR01382">
    <property type="entry name" value="PfpI"/>
    <property type="match status" value="1"/>
</dbReference>
<name>H3NM01_9FIRM</name>
<evidence type="ECO:0000313" key="3">
    <source>
        <dbReference type="EMBL" id="EHR35671.1"/>
    </source>
</evidence>
<dbReference type="RefSeq" id="WP_005397389.1">
    <property type="nucleotide sequence ID" value="NZ_JH601088.1"/>
</dbReference>
<dbReference type="PATRIC" id="fig|883114.3.peg.356"/>
<evidence type="ECO:0000313" key="4">
    <source>
        <dbReference type="Proteomes" id="UP000004191"/>
    </source>
</evidence>
<dbReference type="GeneID" id="96998373"/>
<keyword evidence="3" id="KW-0378">Hydrolase</keyword>
<feature type="domain" description="DJ-1/PfpI" evidence="2">
    <location>
        <begin position="2"/>
        <end position="164"/>
    </location>
</feature>
<dbReference type="EMBL" id="AGEI01000011">
    <property type="protein sequence ID" value="EHR35671.1"/>
    <property type="molecule type" value="Genomic_DNA"/>
</dbReference>
<dbReference type="PANTHER" id="PTHR42733:SF12">
    <property type="entry name" value="PROTEINASE"/>
    <property type="match status" value="1"/>
</dbReference>
<dbReference type="InterPro" id="IPR006286">
    <property type="entry name" value="C56_PfpI-like"/>
</dbReference>
<dbReference type="Gene3D" id="3.40.50.880">
    <property type="match status" value="1"/>
</dbReference>
<dbReference type="Pfam" id="PF01965">
    <property type="entry name" value="DJ-1_PfpI"/>
    <property type="match status" value="1"/>
</dbReference>
<dbReference type="PANTHER" id="PTHR42733">
    <property type="entry name" value="DJ-1 PROTEIN"/>
    <property type="match status" value="1"/>
</dbReference>
<dbReference type="eggNOG" id="COG0693">
    <property type="taxonomic scope" value="Bacteria"/>
</dbReference>
<dbReference type="AlphaFoldDB" id="H3NM01"/>
<organism evidence="3 4">
    <name type="scientific">Helcococcus kunzii ATCC 51366</name>
    <dbReference type="NCBI Taxonomy" id="883114"/>
    <lineage>
        <taxon>Bacteria</taxon>
        <taxon>Bacillati</taxon>
        <taxon>Bacillota</taxon>
        <taxon>Tissierellia</taxon>
        <taxon>Tissierellales</taxon>
        <taxon>Peptoniphilaceae</taxon>
        <taxon>Helcococcus</taxon>
    </lineage>
</organism>
<dbReference type="GO" id="GO:0006508">
    <property type="term" value="P:proteolysis"/>
    <property type="evidence" value="ECO:0007669"/>
    <property type="project" value="UniProtKB-KW"/>
</dbReference>
<dbReference type="InterPro" id="IPR002818">
    <property type="entry name" value="DJ-1/PfpI"/>
</dbReference>
<keyword evidence="4" id="KW-1185">Reference proteome</keyword>
<dbReference type="GO" id="GO:0008233">
    <property type="term" value="F:peptidase activity"/>
    <property type="evidence" value="ECO:0007669"/>
    <property type="project" value="UniProtKB-KW"/>
</dbReference>
<dbReference type="STRING" id="883114.HMPREF9709_00362"/>
<reference evidence="3 4" key="1">
    <citation type="submission" date="2012-01" db="EMBL/GenBank/DDBJ databases">
        <title>The Genome Sequence of Helcococcus kunzii ATCC 51366.</title>
        <authorList>
            <consortium name="The Broad Institute Genome Sequencing Platform"/>
            <person name="Earl A."/>
            <person name="Ward D."/>
            <person name="Feldgarden M."/>
            <person name="Gevers D."/>
            <person name="Huys G."/>
            <person name="Young S.K."/>
            <person name="Zeng Q."/>
            <person name="Gargeya S."/>
            <person name="Fitzgerald M."/>
            <person name="Haas B."/>
            <person name="Abouelleil A."/>
            <person name="Alvarado L."/>
            <person name="Arachchi H.M."/>
            <person name="Berlin A."/>
            <person name="Chapman S.B."/>
            <person name="Gearin G."/>
            <person name="Goldberg J."/>
            <person name="Griggs A."/>
            <person name="Gujja S."/>
            <person name="Hansen M."/>
            <person name="Heiman D."/>
            <person name="Howarth C."/>
            <person name="Larimer J."/>
            <person name="Lui A."/>
            <person name="MacDonald P.J.P."/>
            <person name="McCowen C."/>
            <person name="Montmayeur A."/>
            <person name="Murphy C."/>
            <person name="Neiman D."/>
            <person name="Pearson M."/>
            <person name="Priest M."/>
            <person name="Roberts A."/>
            <person name="Saif S."/>
            <person name="Shea T."/>
            <person name="Sisk P."/>
            <person name="Stolte C."/>
            <person name="Sykes S."/>
            <person name="Wortman J."/>
            <person name="Nusbaum C."/>
            <person name="Birren B."/>
        </authorList>
    </citation>
    <scope>NUCLEOTIDE SEQUENCE [LARGE SCALE GENOMIC DNA]</scope>
    <source>
        <strain evidence="3 4">ATCC 51366</strain>
    </source>
</reference>
<sequence length="167" mass="18630">MKKIAILIESLFNEEELIAPYHRLREDYEVVLVGTEADTEYRSKEGFTKKSDVASRDISADDFAGVVIPGGFSPDYMRKSKDSVKFVKDIYESGKPVAAICHAGWMLAESLDLNGVKMTSTSTIRKDMENAGANWVDEEVVVDKNLVTSRSPKDIPAFMKEFIKLVG</sequence>
<dbReference type="HOGENOM" id="CLU_000445_44_4_9"/>
<accession>H3NM01</accession>
<dbReference type="OrthoDB" id="9800516at2"/>
<dbReference type="InterPro" id="IPR029062">
    <property type="entry name" value="Class_I_gatase-like"/>
</dbReference>
<comment type="similarity">
    <text evidence="1">Belongs to the peptidase C56 family.</text>
</comment>
<dbReference type="PROSITE" id="PS51276">
    <property type="entry name" value="PEPTIDASE_C56_PFPI"/>
    <property type="match status" value="1"/>
</dbReference>